<dbReference type="InterPro" id="IPR029058">
    <property type="entry name" value="AB_hydrolase_fold"/>
</dbReference>
<name>A0ABQ6W122_9EURO</name>
<dbReference type="InterPro" id="IPR000073">
    <property type="entry name" value="AB_hydrolase_1"/>
</dbReference>
<keyword evidence="3" id="KW-1185">Reference proteome</keyword>
<dbReference type="Gene3D" id="3.40.50.1820">
    <property type="entry name" value="alpha/beta hydrolase"/>
    <property type="match status" value="1"/>
</dbReference>
<evidence type="ECO:0000313" key="3">
    <source>
        <dbReference type="Proteomes" id="UP000325395"/>
    </source>
</evidence>
<accession>A0ABQ6W122</accession>
<dbReference type="PANTHER" id="PTHR37017:SF13">
    <property type="entry name" value="AB HYDROLASE-1 DOMAIN-CONTAINING PROTEIN"/>
    <property type="match status" value="1"/>
</dbReference>
<reference evidence="2 3" key="1">
    <citation type="submission" date="2019-04" db="EMBL/GenBank/DDBJ databases">
        <authorList>
            <consortium name="DOE Joint Genome Institute"/>
            <person name="Mondo S."/>
            <person name="Kjaerbolling I."/>
            <person name="Vesth T."/>
            <person name="Frisvad J.C."/>
            <person name="Nybo J.L."/>
            <person name="Theobald S."/>
            <person name="Kildgaard S."/>
            <person name="Isbrandt T."/>
            <person name="Kuo A."/>
            <person name="Sato A."/>
            <person name="Lyhne E.K."/>
            <person name="Kogle M.E."/>
            <person name="Wiebenga A."/>
            <person name="Kun R.S."/>
            <person name="Lubbers R.J."/>
            <person name="Makela M.R."/>
            <person name="Barry K."/>
            <person name="Chovatia M."/>
            <person name="Clum A."/>
            <person name="Daum C."/>
            <person name="Haridas S."/>
            <person name="He G."/>
            <person name="LaButti K."/>
            <person name="Lipzen A."/>
            <person name="Riley R."/>
            <person name="Salamov A."/>
            <person name="Simmons B.A."/>
            <person name="Magnuson J.K."/>
            <person name="Henrissat B."/>
            <person name="Mortensen U.H."/>
            <person name="Larsen T.O."/>
            <person name="Devries R.P."/>
            <person name="Grigoriev I.V."/>
            <person name="Machida M."/>
            <person name="Baker S.E."/>
            <person name="Andersen M.R."/>
            <person name="Cantor M.N."/>
            <person name="Hua S.X."/>
        </authorList>
    </citation>
    <scope>NUCLEOTIDE SEQUENCE [LARGE SCALE GENOMIC DNA]</scope>
    <source>
        <strain evidence="2 3">CBS 117616</strain>
    </source>
</reference>
<dbReference type="InterPro" id="IPR052897">
    <property type="entry name" value="Sec-Metab_Biosynth_Hydrolase"/>
</dbReference>
<proteinExistence type="predicted"/>
<evidence type="ECO:0000313" key="2">
    <source>
        <dbReference type="EMBL" id="KAE8410784.1"/>
    </source>
</evidence>
<keyword evidence="2" id="KW-0378">Hydrolase</keyword>
<sequence length="249" mass="27090">MSNKPIIIIVHGGWQGPHQYQPLRDGLDKRGFVVLQPANPSTGVDRAAIAGKSPYDDAQNIRAQIEPYLAAGKEIVMVCHSYGGIPGTLSLEGYQTTDRQAKGLSGGVKRIIYISSFALPQQNMSAFDMLGRAWPPSMERADDVVTVLDGSAFDDVDEKTLASLMETLAYQSTASAETAVHFVGFCLSIPKTYITCLQDHIVPIEAQTAMVEALGANTTVEKLDCGHIPFLKPDFREELFDMIERAALS</sequence>
<gene>
    <name evidence="2" type="ORF">BDV36DRAFT_302445</name>
</gene>
<dbReference type="GO" id="GO:0016787">
    <property type="term" value="F:hydrolase activity"/>
    <property type="evidence" value="ECO:0007669"/>
    <property type="project" value="UniProtKB-KW"/>
</dbReference>
<organism evidence="2 3">
    <name type="scientific">Aspergillus pseudocaelatus</name>
    <dbReference type="NCBI Taxonomy" id="1825620"/>
    <lineage>
        <taxon>Eukaryota</taxon>
        <taxon>Fungi</taxon>
        <taxon>Dikarya</taxon>
        <taxon>Ascomycota</taxon>
        <taxon>Pezizomycotina</taxon>
        <taxon>Eurotiomycetes</taxon>
        <taxon>Eurotiomycetidae</taxon>
        <taxon>Eurotiales</taxon>
        <taxon>Aspergillaceae</taxon>
        <taxon>Aspergillus</taxon>
        <taxon>Aspergillus subgen. Circumdati</taxon>
    </lineage>
</organism>
<feature type="domain" description="AB hydrolase-1" evidence="1">
    <location>
        <begin position="7"/>
        <end position="234"/>
    </location>
</feature>
<dbReference type="SUPFAM" id="SSF53474">
    <property type="entry name" value="alpha/beta-Hydrolases"/>
    <property type="match status" value="1"/>
</dbReference>
<protein>
    <submittedName>
        <fullName evidence="2">Alpha/Beta hydrolase protein</fullName>
    </submittedName>
</protein>
<dbReference type="Pfam" id="PF12697">
    <property type="entry name" value="Abhydrolase_6"/>
    <property type="match status" value="1"/>
</dbReference>
<dbReference type="PANTHER" id="PTHR37017">
    <property type="entry name" value="AB HYDROLASE-1 DOMAIN-CONTAINING PROTEIN-RELATED"/>
    <property type="match status" value="1"/>
</dbReference>
<dbReference type="EMBL" id="ML735913">
    <property type="protein sequence ID" value="KAE8410784.1"/>
    <property type="molecule type" value="Genomic_DNA"/>
</dbReference>
<dbReference type="Proteomes" id="UP000325395">
    <property type="component" value="Unassembled WGS sequence"/>
</dbReference>
<evidence type="ECO:0000259" key="1">
    <source>
        <dbReference type="Pfam" id="PF12697"/>
    </source>
</evidence>